<keyword evidence="2" id="KW-1185">Reference proteome</keyword>
<dbReference type="Proteomes" id="UP001501842">
    <property type="component" value="Unassembled WGS sequence"/>
</dbReference>
<dbReference type="EMBL" id="BAAATZ010000037">
    <property type="protein sequence ID" value="GAA2738046.1"/>
    <property type="molecule type" value="Genomic_DNA"/>
</dbReference>
<gene>
    <name evidence="1" type="ORF">GCM10010439_70520</name>
</gene>
<comment type="caution">
    <text evidence="1">The sequence shown here is derived from an EMBL/GenBank/DDBJ whole genome shotgun (WGS) entry which is preliminary data.</text>
</comment>
<reference evidence="1 2" key="1">
    <citation type="journal article" date="2019" name="Int. J. Syst. Evol. Microbiol.">
        <title>The Global Catalogue of Microorganisms (GCM) 10K type strain sequencing project: providing services to taxonomists for standard genome sequencing and annotation.</title>
        <authorList>
            <consortium name="The Broad Institute Genomics Platform"/>
            <consortium name="The Broad Institute Genome Sequencing Center for Infectious Disease"/>
            <person name="Wu L."/>
            <person name="Ma J."/>
        </authorList>
    </citation>
    <scope>NUCLEOTIDE SEQUENCE [LARGE SCALE GENOMIC DNA]</scope>
    <source>
        <strain evidence="1 2">JCM 8201</strain>
    </source>
</reference>
<proteinExistence type="predicted"/>
<accession>A0ABN3UTE0</accession>
<dbReference type="RefSeq" id="WP_344457630.1">
    <property type="nucleotide sequence ID" value="NZ_BAAATZ010000037.1"/>
</dbReference>
<name>A0ABN3UTE0_9ACTN</name>
<organism evidence="1 2">
    <name type="scientific">Actinocorallia aurantiaca</name>
    <dbReference type="NCBI Taxonomy" id="46204"/>
    <lineage>
        <taxon>Bacteria</taxon>
        <taxon>Bacillati</taxon>
        <taxon>Actinomycetota</taxon>
        <taxon>Actinomycetes</taxon>
        <taxon>Streptosporangiales</taxon>
        <taxon>Thermomonosporaceae</taxon>
        <taxon>Actinocorallia</taxon>
    </lineage>
</organism>
<evidence type="ECO:0000313" key="1">
    <source>
        <dbReference type="EMBL" id="GAA2738046.1"/>
    </source>
</evidence>
<sequence length="48" mass="4842">MFASILVSTDDAVRRGLLAVGDGALSRLIGRPTTPTADSIADGLKNAG</sequence>
<evidence type="ECO:0000313" key="2">
    <source>
        <dbReference type="Proteomes" id="UP001501842"/>
    </source>
</evidence>
<protein>
    <submittedName>
        <fullName evidence="1">Uncharacterized protein</fullName>
    </submittedName>
</protein>